<dbReference type="PANTHER" id="PTHR34413">
    <property type="entry name" value="PROPHAGE TAIL FIBER ASSEMBLY PROTEIN HOMOLOG TFAE-RELATED-RELATED"/>
    <property type="match status" value="1"/>
</dbReference>
<dbReference type="GO" id="GO:0004519">
    <property type="term" value="F:endonuclease activity"/>
    <property type="evidence" value="ECO:0007669"/>
    <property type="project" value="InterPro"/>
</dbReference>
<dbReference type="InterPro" id="IPR046454">
    <property type="entry name" value="GpA_endonuclease"/>
</dbReference>
<name>A0A4R2RHB4_9RHOB</name>
<evidence type="ECO:0000259" key="2">
    <source>
        <dbReference type="Pfam" id="PF20454"/>
    </source>
</evidence>
<dbReference type="Pfam" id="PF05876">
    <property type="entry name" value="GpA_ATPase"/>
    <property type="match status" value="1"/>
</dbReference>
<dbReference type="Gene3D" id="3.40.50.300">
    <property type="entry name" value="P-loop containing nucleotide triphosphate hydrolases"/>
    <property type="match status" value="1"/>
</dbReference>
<accession>A0A4R2RHB4</accession>
<dbReference type="GO" id="GO:0016887">
    <property type="term" value="F:ATP hydrolysis activity"/>
    <property type="evidence" value="ECO:0007669"/>
    <property type="project" value="InterPro"/>
</dbReference>
<dbReference type="EMBL" id="SLXU01000002">
    <property type="protein sequence ID" value="TCP62164.1"/>
    <property type="molecule type" value="Genomic_DNA"/>
</dbReference>
<dbReference type="InterPro" id="IPR046453">
    <property type="entry name" value="GpA_ATPase"/>
</dbReference>
<dbReference type="GO" id="GO:0005524">
    <property type="term" value="F:ATP binding"/>
    <property type="evidence" value="ECO:0007669"/>
    <property type="project" value="InterPro"/>
</dbReference>
<dbReference type="InterPro" id="IPR051220">
    <property type="entry name" value="TFA_Chaperone"/>
</dbReference>
<dbReference type="HAMAP" id="MF_04144">
    <property type="entry name" value="TERL_LAMBDA"/>
    <property type="match status" value="1"/>
</dbReference>
<dbReference type="InterPro" id="IPR008866">
    <property type="entry name" value="Phage_lambda_GpA-like"/>
</dbReference>
<gene>
    <name evidence="3" type="ORF">EV663_1026</name>
</gene>
<comment type="caution">
    <text evidence="3">The sequence shown here is derived from an EMBL/GenBank/DDBJ whole genome shotgun (WGS) entry which is preliminary data.</text>
</comment>
<dbReference type="Pfam" id="PF20454">
    <property type="entry name" value="GpA_nuclease"/>
    <property type="match status" value="1"/>
</dbReference>
<protein>
    <submittedName>
        <fullName evidence="3">Phage terminase large subunit GpA-like protein</fullName>
    </submittedName>
</protein>
<proteinExistence type="inferred from homology"/>
<dbReference type="InterPro" id="IPR027417">
    <property type="entry name" value="P-loop_NTPase"/>
</dbReference>
<dbReference type="Proteomes" id="UP000295050">
    <property type="component" value="Unassembled WGS sequence"/>
</dbReference>
<evidence type="ECO:0000259" key="1">
    <source>
        <dbReference type="Pfam" id="PF05876"/>
    </source>
</evidence>
<feature type="domain" description="Terminase large subunit GpA endonuclease" evidence="2">
    <location>
        <begin position="287"/>
        <end position="562"/>
    </location>
</feature>
<evidence type="ECO:0000313" key="3">
    <source>
        <dbReference type="EMBL" id="TCP62164.1"/>
    </source>
</evidence>
<reference evidence="3 4" key="1">
    <citation type="submission" date="2019-03" db="EMBL/GenBank/DDBJ databases">
        <title>Genomic Encyclopedia of Type Strains, Phase IV (KMG-IV): sequencing the most valuable type-strain genomes for metagenomic binning, comparative biology and taxonomic classification.</title>
        <authorList>
            <person name="Goeker M."/>
        </authorList>
    </citation>
    <scope>NUCLEOTIDE SEQUENCE [LARGE SCALE GENOMIC DNA]</scope>
    <source>
        <strain evidence="3 4">DSM 24766</strain>
    </source>
</reference>
<evidence type="ECO:0000313" key="4">
    <source>
        <dbReference type="Proteomes" id="UP000295050"/>
    </source>
</evidence>
<keyword evidence="4" id="KW-1185">Reference proteome</keyword>
<dbReference type="OrthoDB" id="5181253at2"/>
<dbReference type="AlphaFoldDB" id="A0A4R2RHB4"/>
<dbReference type="PANTHER" id="PTHR34413:SF2">
    <property type="entry name" value="PROPHAGE TAIL FIBER ASSEMBLY PROTEIN HOMOLOG TFAE-RELATED"/>
    <property type="match status" value="1"/>
</dbReference>
<feature type="domain" description="Phage terminase large subunit GpA ATPase" evidence="1">
    <location>
        <begin position="37"/>
        <end position="277"/>
    </location>
</feature>
<sequence>MEIEQVLSNALRALIPPPRLRLSEWIESEVVLPEGVSAQPGPVQLWPFQREIADAIGDPAIERVTLVKPVRVGFTTLLTSAVASFVANEPAAILCVLPAEADCRRYMVSDVEPIFAASPMVAKALTYDRDRDERNTLLARRFPGGSLTLVAAKAPRNLRSHNVRVLFMDEVDAMDPTSEGSPIQLAEKRTLSFPDRKIVMGSTPVHEETSNVLRAFADSDARIYEVPCPECGAFAEILWDAIRWDEGKPETARWQCPHCAAEIAERHKPKMVAQGQWRATRPEVQGHAGFQLNALVSLHANASWPQLVREFLSAKKDPTTLQTFVNTILGQGWTGAGDELDDSELAGRNEPFGLDDLPEDVLTIAAGIDTQHDRLECTLIGYAKDETAFILGHRVIWGQWDHHETWAELDDLLKTKWKHPLGGSLGVEAAAIDAGDGATMEAVKAFCAPRQRRRIMAIKGVSGTRPFIEPSRGRNTRGARLWLVGVDGIKTAIMARLSRAGSIRFSGDLPPVWYEQLASERAVTRYVRGQPQRRFERVPGRRAEALDCVVYAIAARQVVHVNFEERESQLRAGGIQDRPKPKNVYRSKFLSG</sequence>
<organism evidence="3 4">
    <name type="scientific">Rhodovulum bhavnagarense</name>
    <dbReference type="NCBI Taxonomy" id="992286"/>
    <lineage>
        <taxon>Bacteria</taxon>
        <taxon>Pseudomonadati</taxon>
        <taxon>Pseudomonadota</taxon>
        <taxon>Alphaproteobacteria</taxon>
        <taxon>Rhodobacterales</taxon>
        <taxon>Paracoccaceae</taxon>
        <taxon>Rhodovulum</taxon>
    </lineage>
</organism>
<dbReference type="RefSeq" id="WP_132950431.1">
    <property type="nucleotide sequence ID" value="NZ_SLXU01000002.1"/>
</dbReference>